<dbReference type="Gene3D" id="3.40.30.10">
    <property type="entry name" value="Glutaredoxin"/>
    <property type="match status" value="1"/>
</dbReference>
<dbReference type="InterPro" id="IPR050553">
    <property type="entry name" value="Thioredoxin_ResA/DsbE_sf"/>
</dbReference>
<comment type="caution">
    <text evidence="6">The sequence shown here is derived from an EMBL/GenBank/DDBJ whole genome shotgun (WGS) entry which is preliminary data.</text>
</comment>
<dbReference type="Pfam" id="PF08534">
    <property type="entry name" value="Redoxin"/>
    <property type="match status" value="1"/>
</dbReference>
<dbReference type="InterPro" id="IPR036249">
    <property type="entry name" value="Thioredoxin-like_sf"/>
</dbReference>
<keyword evidence="6" id="KW-0413">Isomerase</keyword>
<dbReference type="GO" id="GO:0017004">
    <property type="term" value="P:cytochrome complex assembly"/>
    <property type="evidence" value="ECO:0007669"/>
    <property type="project" value="UniProtKB-KW"/>
</dbReference>
<dbReference type="GO" id="GO:0016491">
    <property type="term" value="F:oxidoreductase activity"/>
    <property type="evidence" value="ECO:0007669"/>
    <property type="project" value="InterPro"/>
</dbReference>
<dbReference type="GO" id="GO:0016853">
    <property type="term" value="F:isomerase activity"/>
    <property type="evidence" value="ECO:0007669"/>
    <property type="project" value="UniProtKB-KW"/>
</dbReference>
<proteinExistence type="predicted"/>
<dbReference type="OrthoDB" id="743079at2"/>
<dbReference type="PANTHER" id="PTHR42852:SF6">
    <property type="entry name" value="THIOL:DISULFIDE INTERCHANGE PROTEIN DSBE"/>
    <property type="match status" value="1"/>
</dbReference>
<feature type="domain" description="Thioredoxin" evidence="5">
    <location>
        <begin position="314"/>
        <end position="458"/>
    </location>
</feature>
<reference evidence="6 7" key="1">
    <citation type="submission" date="2018-08" db="EMBL/GenBank/DDBJ databases">
        <title>Genomic Encyclopedia of Type Strains, Phase III (KMG-III): the genomes of soil and plant-associated and newly described type strains.</title>
        <authorList>
            <person name="Whitman W."/>
        </authorList>
    </citation>
    <scope>NUCLEOTIDE SEQUENCE [LARGE SCALE GENOMIC DNA]</scope>
    <source>
        <strain evidence="6 7">325-5</strain>
    </source>
</reference>
<evidence type="ECO:0000256" key="2">
    <source>
        <dbReference type="ARBA" id="ARBA00022748"/>
    </source>
</evidence>
<evidence type="ECO:0000313" key="6">
    <source>
        <dbReference type="EMBL" id="REE83010.1"/>
    </source>
</evidence>
<keyword evidence="7" id="KW-1185">Reference proteome</keyword>
<protein>
    <submittedName>
        <fullName evidence="6">Thiol-disulfide isomerase/thioredoxin</fullName>
    </submittedName>
</protein>
<dbReference type="SUPFAM" id="SSF52833">
    <property type="entry name" value="Thioredoxin-like"/>
    <property type="match status" value="1"/>
</dbReference>
<dbReference type="PANTHER" id="PTHR42852">
    <property type="entry name" value="THIOL:DISULFIDE INTERCHANGE PROTEIN DSBE"/>
    <property type="match status" value="1"/>
</dbReference>
<dbReference type="InterPro" id="IPR013740">
    <property type="entry name" value="Redoxin"/>
</dbReference>
<keyword evidence="4" id="KW-0676">Redox-active center</keyword>
<evidence type="ECO:0000256" key="3">
    <source>
        <dbReference type="ARBA" id="ARBA00023157"/>
    </source>
</evidence>
<name>A0A3D9RSV1_9FLAO</name>
<comment type="subcellular location">
    <subcellularLocation>
        <location evidence="1">Cell envelope</location>
    </subcellularLocation>
</comment>
<sequence length="458" mass="52670">MKKNIILILISVFLFSCKQEIPVDYVLLSGNISNTEGGDLNITTLNGFLKTITVKSDGSVSDTLYIEEDGLHTLIFEKNRISPFLSKGAKIHFNVDNSEFANTISFTGDNQELNNYFAYKAKTDFNFMENRKDTYNVDEHAFEKTVKDIAADYEEKLNAIANIPENIKASELRAINYGRLYKKESYERMHRYYAKIENFNASDDFMNEIVNMSYDNGDDFLYSSEYNQLIHRDISGKMYQYYSKDSLPYKEAQAKAFSEIKNEKIRNVEMYNDLVMTLARSEEKEKDLNDFLVLSTNETHKAKAKDLFEILKVLDPGQPSPTFENYENYAGGTSSLNDFKGKYVYIDVWATWCGPCKKEIPFLKKIEEQYHEKNIAFLSISVDQQTNKDKWKEMVADKELGGIQVIADKDFKSQFVADFKISGIPRFILLDPAGNIIKASAPRPSDEKLIELFDSLEL</sequence>
<accession>A0A3D9RSV1</accession>
<evidence type="ECO:0000256" key="1">
    <source>
        <dbReference type="ARBA" id="ARBA00004196"/>
    </source>
</evidence>
<dbReference type="Proteomes" id="UP000256429">
    <property type="component" value="Unassembled WGS sequence"/>
</dbReference>
<gene>
    <name evidence="6" type="ORF">BX611_0289</name>
</gene>
<dbReference type="PROSITE" id="PS51257">
    <property type="entry name" value="PROKAR_LIPOPROTEIN"/>
    <property type="match status" value="1"/>
</dbReference>
<evidence type="ECO:0000259" key="5">
    <source>
        <dbReference type="PROSITE" id="PS51352"/>
    </source>
</evidence>
<keyword evidence="2" id="KW-0201">Cytochrome c-type biogenesis</keyword>
<dbReference type="GO" id="GO:0030313">
    <property type="term" value="C:cell envelope"/>
    <property type="evidence" value="ECO:0007669"/>
    <property type="project" value="UniProtKB-SubCell"/>
</dbReference>
<dbReference type="CDD" id="cd02966">
    <property type="entry name" value="TlpA_like_family"/>
    <property type="match status" value="1"/>
</dbReference>
<evidence type="ECO:0000256" key="4">
    <source>
        <dbReference type="ARBA" id="ARBA00023284"/>
    </source>
</evidence>
<dbReference type="RefSeq" id="WP_115877701.1">
    <property type="nucleotide sequence ID" value="NZ_QTTQ01000009.1"/>
</dbReference>
<organism evidence="6 7">
    <name type="scientific">Lutibacter oceani</name>
    <dbReference type="NCBI Taxonomy" id="1853311"/>
    <lineage>
        <taxon>Bacteria</taxon>
        <taxon>Pseudomonadati</taxon>
        <taxon>Bacteroidota</taxon>
        <taxon>Flavobacteriia</taxon>
        <taxon>Flavobacteriales</taxon>
        <taxon>Flavobacteriaceae</taxon>
        <taxon>Lutibacter</taxon>
    </lineage>
</organism>
<dbReference type="AlphaFoldDB" id="A0A3D9RSV1"/>
<dbReference type="EMBL" id="QTTQ01000009">
    <property type="protein sequence ID" value="REE83010.1"/>
    <property type="molecule type" value="Genomic_DNA"/>
</dbReference>
<dbReference type="PROSITE" id="PS51352">
    <property type="entry name" value="THIOREDOXIN_2"/>
    <property type="match status" value="1"/>
</dbReference>
<evidence type="ECO:0000313" key="7">
    <source>
        <dbReference type="Proteomes" id="UP000256429"/>
    </source>
</evidence>
<dbReference type="InterPro" id="IPR013766">
    <property type="entry name" value="Thioredoxin_domain"/>
</dbReference>
<keyword evidence="3" id="KW-1015">Disulfide bond</keyword>